<evidence type="ECO:0000313" key="3">
    <source>
        <dbReference type="Proteomes" id="UP000315200"/>
    </source>
</evidence>
<dbReference type="Proteomes" id="UP000315200">
    <property type="component" value="Unassembled WGS sequence"/>
</dbReference>
<organism evidence="2 3">
    <name type="scientific">Enterocloster clostridioformis</name>
    <dbReference type="NCBI Taxonomy" id="1531"/>
    <lineage>
        <taxon>Bacteria</taxon>
        <taxon>Bacillati</taxon>
        <taxon>Bacillota</taxon>
        <taxon>Clostridia</taxon>
        <taxon>Lachnospirales</taxon>
        <taxon>Lachnospiraceae</taxon>
        <taxon>Enterocloster</taxon>
    </lineage>
</organism>
<feature type="compositionally biased region" description="Low complexity" evidence="1">
    <location>
        <begin position="99"/>
        <end position="108"/>
    </location>
</feature>
<comment type="caution">
    <text evidence="2">The sequence shown here is derived from an EMBL/GenBank/DDBJ whole genome shotgun (WGS) entry which is preliminary data.</text>
</comment>
<feature type="region of interest" description="Disordered" evidence="1">
    <location>
        <begin position="85"/>
        <end position="108"/>
    </location>
</feature>
<dbReference type="AlphaFoldDB" id="A0A829W7P5"/>
<sequence>MVAAAAITVVAAVDVAVDVAAAAATAVAAADAAVIADAAAATAAADMISVRAPGARHIGKASAMAIGKASTTQPGAIQDAAAALPPVQPEDPDQLSPKAAAAATANIN</sequence>
<evidence type="ECO:0000256" key="1">
    <source>
        <dbReference type="SAM" id="MobiDB-lite"/>
    </source>
</evidence>
<accession>A0A829W7P5</accession>
<proteinExistence type="predicted"/>
<gene>
    <name evidence="2" type="ORF">Ccl03g_10540</name>
</gene>
<evidence type="ECO:0000313" key="2">
    <source>
        <dbReference type="EMBL" id="GEA35341.1"/>
    </source>
</evidence>
<protein>
    <submittedName>
        <fullName evidence="2">Uncharacterized protein</fullName>
    </submittedName>
</protein>
<name>A0A829W7P5_9FIRM</name>
<dbReference type="EMBL" id="BJLB01000001">
    <property type="protein sequence ID" value="GEA35341.1"/>
    <property type="molecule type" value="Genomic_DNA"/>
</dbReference>
<reference evidence="2 3" key="1">
    <citation type="submission" date="2019-06" db="EMBL/GenBank/DDBJ databases">
        <title>Draft genome sequence of [Clostridium] clostridioforme NBRC 113352.</title>
        <authorList>
            <person name="Miura T."/>
            <person name="Furukawa M."/>
            <person name="Shimamura M."/>
            <person name="Ohyama Y."/>
            <person name="Yamazoe A."/>
            <person name="Kawasaki H."/>
        </authorList>
    </citation>
    <scope>NUCLEOTIDE SEQUENCE [LARGE SCALE GENOMIC DNA]</scope>
    <source>
        <strain evidence="2 3">NBRC 113352</strain>
    </source>
</reference>